<dbReference type="PANTHER" id="PTHR13451:SF0">
    <property type="entry name" value="CROSSOVER JUNCTION ENDONUCLEASE MUS81"/>
    <property type="match status" value="1"/>
</dbReference>
<sequence>MSIPDNAKELYVNFLQEEVNERTAAHQEKLVMVLNRALFALKQYQECLHHPKDLLKVKGIGQTTMNKLSKKLKEYCDKNGLLFPEETNAPEDTQNSTQTDSNSTVTQRSRVRTLEPVDDESQNRRKRRKKQYIPRNRSGGFGILLGLLELGCDRDGMTCTRRQLIKEAAKYCDQSYEKNPSTKEFYSAWNSIKSLKSNNLVVEQGRPLQYSLTEEGKILAESLKSANDINFDPSSAYERRKSRHEAGNTSLMTDDELMNSVNYSNLMNNANISADKSLDSSRLFLDATIQSSRIEGNTESEHVPISSTPVAAEQGSKGRWKGVKYELWKPGTYDVILYIDHREVRSKDDRGFFLRKLSQKGIKAESASLTIGDMIWLAKHKKSGKQCALNFIVERKRLDDLVISIRDNRFAEQKNRLQKTGCKHIFYLVEETTGANVSDSAEMMKTSIWTTVIYNDFHIKRTRNADTTVQWLTDMSLIISNLYSKKSLVVINHDNITNQDIYLTSLKLFRKEFERNKEIECCHNYESMQSAMVKTNLMTVKELYLRALMSVKGISLEKALMIQSRYPTFKSLLKAFRNCQTESDGKLLIQHELRDAPGNRKIGKTLSNILWETFGKM</sequence>
<feature type="domain" description="ERCC4" evidence="17">
    <location>
        <begin position="336"/>
        <end position="433"/>
    </location>
</feature>
<dbReference type="Gene3D" id="1.10.150.110">
    <property type="entry name" value="DNA polymerase beta, N-terminal domain-like"/>
    <property type="match status" value="1"/>
</dbReference>
<dbReference type="Gene3D" id="3.40.50.10130">
    <property type="match status" value="1"/>
</dbReference>
<dbReference type="GO" id="GO:0004519">
    <property type="term" value="F:endonuclease activity"/>
    <property type="evidence" value="ECO:0007669"/>
    <property type="project" value="UniProtKB-KW"/>
</dbReference>
<comment type="subunit">
    <text evidence="15">Interacts with EME1.</text>
</comment>
<dbReference type="EC" id="3.1.22.-" evidence="15"/>
<evidence type="ECO:0000256" key="13">
    <source>
        <dbReference type="ARBA" id="ARBA00023242"/>
    </source>
</evidence>
<evidence type="ECO:0000256" key="6">
    <source>
        <dbReference type="ARBA" id="ARBA00022723"/>
    </source>
</evidence>
<reference evidence="18 19" key="1">
    <citation type="submission" date="2016-03" db="EMBL/GenBank/DDBJ databases">
        <title>How can Kluyveromyces marxianus grow so fast - potential evolutionary course in Saccharomyces Complex revealed by comparative genomics.</title>
        <authorList>
            <person name="Mo W."/>
            <person name="Lu W."/>
            <person name="Yang X."/>
            <person name="Qi J."/>
            <person name="Lv H."/>
        </authorList>
    </citation>
    <scope>NUCLEOTIDE SEQUENCE [LARGE SCALE GENOMIC DNA]</scope>
    <source>
        <strain evidence="18 19">FIM1</strain>
    </source>
</reference>
<dbReference type="EMBL" id="CP015055">
    <property type="protein sequence ID" value="QGN14767.1"/>
    <property type="molecule type" value="Genomic_DNA"/>
</dbReference>
<dbReference type="InterPro" id="IPR033309">
    <property type="entry name" value="Mus81"/>
</dbReference>
<evidence type="ECO:0000256" key="10">
    <source>
        <dbReference type="ARBA" id="ARBA00022842"/>
    </source>
</evidence>
<dbReference type="InterPro" id="IPR036388">
    <property type="entry name" value="WH-like_DNA-bd_sf"/>
</dbReference>
<keyword evidence="19" id="KW-1185">Reference proteome</keyword>
<dbReference type="Pfam" id="PF21136">
    <property type="entry name" value="WHD_MUS81"/>
    <property type="match status" value="1"/>
</dbReference>
<dbReference type="PANTHER" id="PTHR13451">
    <property type="entry name" value="CLASS II CROSSOVER JUNCTION ENDONUCLEASE MUS81"/>
    <property type="match status" value="1"/>
</dbReference>
<protein>
    <recommendedName>
        <fullName evidence="4 15">Crossover junction endonuclease MUS81</fullName>
        <ecNumber evidence="15">3.1.22.-</ecNumber>
    </recommendedName>
</protein>
<name>A0ABX6EUN6_KLUMA</name>
<keyword evidence="11 15" id="KW-0233">DNA recombination</keyword>
<comment type="similarity">
    <text evidence="3 15">Belongs to the XPF family.</text>
</comment>
<evidence type="ECO:0000256" key="12">
    <source>
        <dbReference type="ARBA" id="ARBA00023204"/>
    </source>
</evidence>
<dbReference type="InterPro" id="IPR010996">
    <property type="entry name" value="HHH_MUS81"/>
</dbReference>
<feature type="region of interest" description="Disordered" evidence="16">
    <location>
        <begin position="83"/>
        <end position="133"/>
    </location>
</feature>
<keyword evidence="9 15" id="KW-0378">Hydrolase</keyword>
<keyword evidence="12 15" id="KW-0234">DNA repair</keyword>
<evidence type="ECO:0000256" key="7">
    <source>
        <dbReference type="ARBA" id="ARBA00022759"/>
    </source>
</evidence>
<organism evidence="18 19">
    <name type="scientific">Kluyveromyces marxianus</name>
    <name type="common">Yeast</name>
    <name type="synonym">Candida kefyr</name>
    <dbReference type="NCBI Taxonomy" id="4911"/>
    <lineage>
        <taxon>Eukaryota</taxon>
        <taxon>Fungi</taxon>
        <taxon>Dikarya</taxon>
        <taxon>Ascomycota</taxon>
        <taxon>Saccharomycotina</taxon>
        <taxon>Saccharomycetes</taxon>
        <taxon>Saccharomycetales</taxon>
        <taxon>Saccharomycetaceae</taxon>
        <taxon>Kluyveromyces</taxon>
    </lineage>
</organism>
<dbReference type="CDD" id="cd21036">
    <property type="entry name" value="WH_MUS81"/>
    <property type="match status" value="1"/>
</dbReference>
<evidence type="ECO:0000256" key="4">
    <source>
        <dbReference type="ARBA" id="ARBA00017114"/>
    </source>
</evidence>
<keyword evidence="7 15" id="KW-0255">Endonuclease</keyword>
<dbReference type="InterPro" id="IPR047416">
    <property type="entry name" value="XPF_nuclease_Mus81"/>
</dbReference>
<dbReference type="CDD" id="cd20074">
    <property type="entry name" value="XPF_nuclease_Mus81"/>
    <property type="match status" value="1"/>
</dbReference>
<comment type="function">
    <text evidence="15">Interacts with EME1 to form a DNA structure-specific endonuclease with substrate preference for branched DNA structures with a 5'-end at the branch nick. Typical substrates include 3'-flap structures, D-loops, replication forks and nicked Holliday junctions. May be required in mitosis for the processing of stalled or collapsed replication fork intermediates. May be required in meiosis for the repair of meiosis-specific double strand breaks subsequent to single-end invasion (SEI).</text>
</comment>
<dbReference type="Gene3D" id="1.10.10.10">
    <property type="entry name" value="Winged helix-like DNA-binding domain superfamily/Winged helix DNA-binding domain"/>
    <property type="match status" value="1"/>
</dbReference>
<evidence type="ECO:0000256" key="3">
    <source>
        <dbReference type="ARBA" id="ARBA00010015"/>
    </source>
</evidence>
<evidence type="ECO:0000313" key="18">
    <source>
        <dbReference type="EMBL" id="QGN14767.1"/>
    </source>
</evidence>
<evidence type="ECO:0000256" key="11">
    <source>
        <dbReference type="ARBA" id="ARBA00023172"/>
    </source>
</evidence>
<accession>A0ABX6EUN6</accession>
<dbReference type="Pfam" id="PF14716">
    <property type="entry name" value="HHH_8"/>
    <property type="match status" value="1"/>
</dbReference>
<dbReference type="InterPro" id="IPR027421">
    <property type="entry name" value="DNA_pol_lamdba_lyase_dom_sf"/>
</dbReference>
<comment type="subcellular location">
    <subcellularLocation>
        <location evidence="2 15">Nucleus</location>
    </subcellularLocation>
</comment>
<evidence type="ECO:0000313" key="19">
    <source>
        <dbReference type="Proteomes" id="UP000422736"/>
    </source>
</evidence>
<dbReference type="SUPFAM" id="SSF47802">
    <property type="entry name" value="DNA polymerase beta, N-terminal domain-like"/>
    <property type="match status" value="1"/>
</dbReference>
<keyword evidence="6 15" id="KW-0479">Metal-binding</keyword>
<evidence type="ECO:0000256" key="14">
    <source>
        <dbReference type="ARBA" id="ARBA00023254"/>
    </source>
</evidence>
<dbReference type="Pfam" id="PF21292">
    <property type="entry name" value="EME1-MUS81_C"/>
    <property type="match status" value="1"/>
</dbReference>
<evidence type="ECO:0000256" key="5">
    <source>
        <dbReference type="ARBA" id="ARBA00022722"/>
    </source>
</evidence>
<proteinExistence type="inferred from homology"/>
<evidence type="ECO:0000256" key="15">
    <source>
        <dbReference type="RuleBase" id="RU369042"/>
    </source>
</evidence>
<gene>
    <name evidence="18" type="primary">MUS81</name>
    <name evidence="18" type="ORF">FIM1_1437</name>
</gene>
<keyword evidence="14" id="KW-0469">Meiosis</keyword>
<evidence type="ECO:0000256" key="2">
    <source>
        <dbReference type="ARBA" id="ARBA00004123"/>
    </source>
</evidence>
<evidence type="ECO:0000256" key="1">
    <source>
        <dbReference type="ARBA" id="ARBA00001946"/>
    </source>
</evidence>
<evidence type="ECO:0000256" key="8">
    <source>
        <dbReference type="ARBA" id="ARBA00022763"/>
    </source>
</evidence>
<keyword evidence="8 15" id="KW-0227">DNA damage</keyword>
<evidence type="ECO:0000259" key="17">
    <source>
        <dbReference type="SMART" id="SM00891"/>
    </source>
</evidence>
<dbReference type="SMART" id="SM00891">
    <property type="entry name" value="ERCC4"/>
    <property type="match status" value="1"/>
</dbReference>
<evidence type="ECO:0000256" key="9">
    <source>
        <dbReference type="ARBA" id="ARBA00022801"/>
    </source>
</evidence>
<feature type="compositionally biased region" description="Low complexity" evidence="16">
    <location>
        <begin position="92"/>
        <end position="107"/>
    </location>
</feature>
<dbReference type="Pfam" id="PF02732">
    <property type="entry name" value="ERCC4"/>
    <property type="match status" value="1"/>
</dbReference>
<comment type="cofactor">
    <cofactor evidence="1 15">
        <name>Mg(2+)</name>
        <dbReference type="ChEBI" id="CHEBI:18420"/>
    </cofactor>
</comment>
<dbReference type="InterPro" id="IPR011335">
    <property type="entry name" value="Restrct_endonuc-II-like"/>
</dbReference>
<evidence type="ECO:0000256" key="16">
    <source>
        <dbReference type="SAM" id="MobiDB-lite"/>
    </source>
</evidence>
<dbReference type="Gene3D" id="1.10.150.670">
    <property type="entry name" value="Crossover junction endonuclease EME1, DNA-binding domain"/>
    <property type="match status" value="1"/>
</dbReference>
<dbReference type="InterPro" id="IPR042530">
    <property type="entry name" value="EME1/EME2_C"/>
</dbReference>
<dbReference type="Proteomes" id="UP000422736">
    <property type="component" value="Chromosome 2"/>
</dbReference>
<dbReference type="InterPro" id="IPR047417">
    <property type="entry name" value="WHD_MUS81"/>
</dbReference>
<keyword evidence="5 15" id="KW-0540">Nuclease</keyword>
<dbReference type="SUPFAM" id="SSF52980">
    <property type="entry name" value="Restriction endonuclease-like"/>
    <property type="match status" value="1"/>
</dbReference>
<dbReference type="InterPro" id="IPR006166">
    <property type="entry name" value="ERCC4_domain"/>
</dbReference>
<keyword evidence="13 15" id="KW-0539">Nucleus</keyword>
<keyword evidence="10 15" id="KW-0460">Magnesium</keyword>